<evidence type="ECO:0000313" key="1">
    <source>
        <dbReference type="EMBL" id="KAH7919981.1"/>
    </source>
</evidence>
<evidence type="ECO:0000313" key="2">
    <source>
        <dbReference type="Proteomes" id="UP000790709"/>
    </source>
</evidence>
<organism evidence="1 2">
    <name type="scientific">Leucogyrophana mollusca</name>
    <dbReference type="NCBI Taxonomy" id="85980"/>
    <lineage>
        <taxon>Eukaryota</taxon>
        <taxon>Fungi</taxon>
        <taxon>Dikarya</taxon>
        <taxon>Basidiomycota</taxon>
        <taxon>Agaricomycotina</taxon>
        <taxon>Agaricomycetes</taxon>
        <taxon>Agaricomycetidae</taxon>
        <taxon>Boletales</taxon>
        <taxon>Boletales incertae sedis</taxon>
        <taxon>Leucogyrophana</taxon>
    </lineage>
</organism>
<dbReference type="Proteomes" id="UP000790709">
    <property type="component" value="Unassembled WGS sequence"/>
</dbReference>
<reference evidence="1" key="1">
    <citation type="journal article" date="2021" name="New Phytol.">
        <title>Evolutionary innovations through gain and loss of genes in the ectomycorrhizal Boletales.</title>
        <authorList>
            <person name="Wu G."/>
            <person name="Miyauchi S."/>
            <person name="Morin E."/>
            <person name="Kuo A."/>
            <person name="Drula E."/>
            <person name="Varga T."/>
            <person name="Kohler A."/>
            <person name="Feng B."/>
            <person name="Cao Y."/>
            <person name="Lipzen A."/>
            <person name="Daum C."/>
            <person name="Hundley H."/>
            <person name="Pangilinan J."/>
            <person name="Johnson J."/>
            <person name="Barry K."/>
            <person name="LaButti K."/>
            <person name="Ng V."/>
            <person name="Ahrendt S."/>
            <person name="Min B."/>
            <person name="Choi I.G."/>
            <person name="Park H."/>
            <person name="Plett J.M."/>
            <person name="Magnuson J."/>
            <person name="Spatafora J.W."/>
            <person name="Nagy L.G."/>
            <person name="Henrissat B."/>
            <person name="Grigoriev I.V."/>
            <person name="Yang Z.L."/>
            <person name="Xu J."/>
            <person name="Martin F.M."/>
        </authorList>
    </citation>
    <scope>NUCLEOTIDE SEQUENCE</scope>
    <source>
        <strain evidence="1">KUC20120723A-06</strain>
    </source>
</reference>
<name>A0ACB8B443_9AGAM</name>
<dbReference type="EMBL" id="MU266614">
    <property type="protein sequence ID" value="KAH7919981.1"/>
    <property type="molecule type" value="Genomic_DNA"/>
</dbReference>
<proteinExistence type="predicted"/>
<protein>
    <submittedName>
        <fullName evidence="1">RNA-binding domain-containing protein</fullName>
    </submittedName>
</protein>
<accession>A0ACB8B443</accession>
<sequence>MALNVDSETSTSTSHLYIPAPELSESPIPSSSSSRAPQLLKDRLYIGNLHPSVNEYTLLQVFSKFGKVSKLDFLFHKAGPNRGKPRGYAFVEYLDPTDAAKALEGTNDKLLRGRKLVVTHAQQASLDQMGASSKSRKADNRPTTLSIMKSGHGHRSEGTSSKIAMMEAKLRQMERTSSTSQRALPNKPVASLLPLPGTTRAAKAPRHAGQFPPSIQHPSFLGSQSPPAGLAEMRKSQQAPSTIPVAGAETSLQTLSPGPRMDLSKGSKHSSQKHSLSGVKILKGGNR</sequence>
<gene>
    <name evidence="1" type="ORF">BV22DRAFT_1022054</name>
</gene>
<keyword evidence="2" id="KW-1185">Reference proteome</keyword>
<comment type="caution">
    <text evidence="1">The sequence shown here is derived from an EMBL/GenBank/DDBJ whole genome shotgun (WGS) entry which is preliminary data.</text>
</comment>